<proteinExistence type="predicted"/>
<dbReference type="SMART" id="SM00860">
    <property type="entry name" value="SMI1_KNR4"/>
    <property type="match status" value="1"/>
</dbReference>
<comment type="caution">
    <text evidence="2">The sequence shown here is derived from an EMBL/GenBank/DDBJ whole genome shotgun (WGS) entry which is preliminary data.</text>
</comment>
<dbReference type="InterPro" id="IPR018958">
    <property type="entry name" value="Knr4/Smi1-like_dom"/>
</dbReference>
<dbReference type="SUPFAM" id="SSF160631">
    <property type="entry name" value="SMI1/KNR4-like"/>
    <property type="match status" value="1"/>
</dbReference>
<keyword evidence="3" id="KW-1185">Reference proteome</keyword>
<feature type="domain" description="Knr4/Smi1-like" evidence="1">
    <location>
        <begin position="34"/>
        <end position="178"/>
    </location>
</feature>
<reference evidence="2 3" key="1">
    <citation type="submission" date="2021-03" db="EMBL/GenBank/DDBJ databases">
        <title>Actinomadura violae sp. nov., isolated from lichen in Thailand.</title>
        <authorList>
            <person name="Kanchanasin P."/>
            <person name="Saeng-In P."/>
            <person name="Phongsopitanun W."/>
            <person name="Yuki M."/>
            <person name="Kudo T."/>
            <person name="Ohkuma M."/>
            <person name="Tanasupawat S."/>
        </authorList>
    </citation>
    <scope>NUCLEOTIDE SEQUENCE [LARGE SCALE GENOMIC DNA]</scope>
    <source>
        <strain evidence="2 3">LCR2-06</strain>
    </source>
</reference>
<sequence>MTENDLAGFRRAWGRFETWLATHSPADHVALLPPATAEEIAAVEDAYGFSLHPQVRALLQLHDGTPGPRASFDPGQFVPGRHHLAGCAEIMGYCQVLADLSEDWAEAFAGEDSDDTDVDEPVEAHLDYWVPFASTNDGGMAIVDHYPGATYGQVYEAGLGSGGLPEFWAADLADLFDRIATAVETDTSFLHYTPTMCEWPSEDGGQTTRSLEW</sequence>
<dbReference type="Proteomes" id="UP000680206">
    <property type="component" value="Unassembled WGS sequence"/>
</dbReference>
<dbReference type="Pfam" id="PF09346">
    <property type="entry name" value="SMI1_KNR4"/>
    <property type="match status" value="1"/>
</dbReference>
<accession>A0ABS3S9R1</accession>
<protein>
    <submittedName>
        <fullName evidence="2">SMI1/KNR4 family protein</fullName>
    </submittedName>
</protein>
<organism evidence="2 3">
    <name type="scientific">Actinomadura violacea</name>
    <dbReference type="NCBI Taxonomy" id="2819934"/>
    <lineage>
        <taxon>Bacteria</taxon>
        <taxon>Bacillati</taxon>
        <taxon>Actinomycetota</taxon>
        <taxon>Actinomycetes</taxon>
        <taxon>Streptosporangiales</taxon>
        <taxon>Thermomonosporaceae</taxon>
        <taxon>Actinomadura</taxon>
    </lineage>
</organism>
<evidence type="ECO:0000313" key="3">
    <source>
        <dbReference type="Proteomes" id="UP000680206"/>
    </source>
</evidence>
<dbReference type="EMBL" id="JAGEPF010000051">
    <property type="protein sequence ID" value="MBO2465749.1"/>
    <property type="molecule type" value="Genomic_DNA"/>
</dbReference>
<dbReference type="RefSeq" id="WP_208252592.1">
    <property type="nucleotide sequence ID" value="NZ_JAGEPF010000051.1"/>
</dbReference>
<name>A0ABS3S9R1_9ACTN</name>
<evidence type="ECO:0000313" key="2">
    <source>
        <dbReference type="EMBL" id="MBO2465749.1"/>
    </source>
</evidence>
<gene>
    <name evidence="2" type="ORF">J4709_50155</name>
</gene>
<dbReference type="InterPro" id="IPR037883">
    <property type="entry name" value="Knr4/Smi1-like_sf"/>
</dbReference>
<evidence type="ECO:0000259" key="1">
    <source>
        <dbReference type="SMART" id="SM00860"/>
    </source>
</evidence>